<dbReference type="Proteomes" id="UP000807469">
    <property type="component" value="Unassembled WGS sequence"/>
</dbReference>
<dbReference type="InterPro" id="IPR008918">
    <property type="entry name" value="HhH2"/>
</dbReference>
<dbReference type="Gene3D" id="1.10.150.20">
    <property type="entry name" value="5' to 3' exonuclease, C-terminal subdomain"/>
    <property type="match status" value="1"/>
</dbReference>
<dbReference type="GO" id="GO:0006310">
    <property type="term" value="P:DNA recombination"/>
    <property type="evidence" value="ECO:0007669"/>
    <property type="project" value="TreeGrafter"/>
</dbReference>
<dbReference type="InterPro" id="IPR029060">
    <property type="entry name" value="PIN-like_dom_sf"/>
</dbReference>
<comment type="cofactor">
    <cofactor evidence="1">
        <name>Mg(2+)</name>
        <dbReference type="ChEBI" id="CHEBI:18420"/>
    </cofactor>
    <text evidence="1">Binds 2 magnesium ions per subunit. They probably participate in the reaction catalyzed by the enzyme. May bind an additional third magnesium ion after substrate binding.</text>
</comment>
<dbReference type="SUPFAM" id="SSF88723">
    <property type="entry name" value="PIN domain-like"/>
    <property type="match status" value="1"/>
</dbReference>
<comment type="function">
    <text evidence="1">5'-&gt;3' double-stranded DNA exonuclease which may also possess a cryptic 3'-&gt;5' double-stranded DNA exonuclease activity. Functions in DNA mismatch repair.</text>
</comment>
<comment type="subcellular location">
    <subcellularLocation>
        <location evidence="1">Nucleus</location>
    </subcellularLocation>
</comment>
<sequence>MSNEQKNHHVLAWYRLARDLNKNNISAICVFDGKERNIAKANETKRRLEVRQLTLARGSIEDARFQRLHDLKVGMDQFQSLDDTGRKEILQLLKQSAFQTVDGSETLLGGTSPAKEAIRPPATEAPVIEPPETIEPHAPSLDGLITQPTPLTTTEYLASLLNNLHISYKANIANLVSVSTDTQQMQQTLPGEERSDKTMSKHQYELNVQEGKIWEEICGGVDKLTLEISEVAEKEVDTLLEKSQVMANSFQKRNNAPTAQTYRDSKEILQAMGIPCIDATGAIEAEALASSMVLKGLADYVVSEDTDVLVYEAPLIRNITSIVEPLLIISGADIRKELDLDRAAYVDLVLLLGTDFSQRIKNLGPVRAYDFIKKYGTIEKILDAIENQPKYELKLPRDAYLAQVQIARLVFGTLPPLPSAELMRHVRKDDTRVAAILRHYGLQQYMMEDLGYKNILAESYFHDNPQAA</sequence>
<dbReference type="OrthoDB" id="31113at2759"/>
<keyword evidence="1" id="KW-0227">DNA damage</keyword>
<dbReference type="SMART" id="SM00484">
    <property type="entry name" value="XPGI"/>
    <property type="match status" value="1"/>
</dbReference>
<dbReference type="SUPFAM" id="SSF47807">
    <property type="entry name" value="5' to 3' exonuclease, C-terminal subdomain"/>
    <property type="match status" value="1"/>
</dbReference>
<evidence type="ECO:0000259" key="2">
    <source>
        <dbReference type="SMART" id="SM00484"/>
    </source>
</evidence>
<dbReference type="Gene3D" id="3.40.50.1010">
    <property type="entry name" value="5'-nuclease"/>
    <property type="match status" value="2"/>
</dbReference>
<dbReference type="GO" id="GO:0006298">
    <property type="term" value="P:mismatch repair"/>
    <property type="evidence" value="ECO:0007669"/>
    <property type="project" value="TreeGrafter"/>
</dbReference>
<dbReference type="InterPro" id="IPR036279">
    <property type="entry name" value="5-3_exonuclease_C_sf"/>
</dbReference>
<keyword evidence="1" id="KW-0540">Nuclease</keyword>
<keyword evidence="1" id="KW-0460">Magnesium</keyword>
<dbReference type="InterPro" id="IPR006086">
    <property type="entry name" value="XPG-I_dom"/>
</dbReference>
<keyword evidence="1" id="KW-0234">DNA repair</keyword>
<keyword evidence="1" id="KW-0479">Metal-binding</keyword>
<name>A0A9P6D6L7_9AGAR</name>
<keyword evidence="1" id="KW-0269">Exonuclease</keyword>
<comment type="caution">
    <text evidence="3">The sequence shown here is derived from an EMBL/GenBank/DDBJ whole genome shotgun (WGS) entry which is preliminary data.</text>
</comment>
<dbReference type="SMART" id="SM00279">
    <property type="entry name" value="HhH2"/>
    <property type="match status" value="1"/>
</dbReference>
<dbReference type="PANTHER" id="PTHR11081">
    <property type="entry name" value="FLAP ENDONUCLEASE FAMILY MEMBER"/>
    <property type="match status" value="1"/>
</dbReference>
<dbReference type="GO" id="GO:0017108">
    <property type="term" value="F:5'-flap endonuclease activity"/>
    <property type="evidence" value="ECO:0007669"/>
    <property type="project" value="TreeGrafter"/>
</dbReference>
<dbReference type="GO" id="GO:0035312">
    <property type="term" value="F:5'-3' DNA exonuclease activity"/>
    <property type="evidence" value="ECO:0007669"/>
    <property type="project" value="UniProtKB-UniRule"/>
</dbReference>
<evidence type="ECO:0000256" key="1">
    <source>
        <dbReference type="RuleBase" id="RU910737"/>
    </source>
</evidence>
<evidence type="ECO:0000313" key="4">
    <source>
        <dbReference type="Proteomes" id="UP000807469"/>
    </source>
</evidence>
<evidence type="ECO:0000313" key="3">
    <source>
        <dbReference type="EMBL" id="KAF9485035.1"/>
    </source>
</evidence>
<dbReference type="PANTHER" id="PTHR11081:SF8">
    <property type="entry name" value="EXONUCLEASE 1"/>
    <property type="match status" value="1"/>
</dbReference>
<dbReference type="GO" id="GO:0046872">
    <property type="term" value="F:metal ion binding"/>
    <property type="evidence" value="ECO:0007669"/>
    <property type="project" value="UniProtKB-UniRule"/>
</dbReference>
<organism evidence="3 4">
    <name type="scientific">Pholiota conissans</name>
    <dbReference type="NCBI Taxonomy" id="109636"/>
    <lineage>
        <taxon>Eukaryota</taxon>
        <taxon>Fungi</taxon>
        <taxon>Dikarya</taxon>
        <taxon>Basidiomycota</taxon>
        <taxon>Agaricomycotina</taxon>
        <taxon>Agaricomycetes</taxon>
        <taxon>Agaricomycetidae</taxon>
        <taxon>Agaricales</taxon>
        <taxon>Agaricineae</taxon>
        <taxon>Strophariaceae</taxon>
        <taxon>Pholiota</taxon>
    </lineage>
</organism>
<feature type="domain" description="XPG-I" evidence="2">
    <location>
        <begin position="270"/>
        <end position="340"/>
    </location>
</feature>
<keyword evidence="1" id="KW-0267">Excision nuclease</keyword>
<keyword evidence="4" id="KW-1185">Reference proteome</keyword>
<proteinExistence type="inferred from homology"/>
<dbReference type="EMBL" id="MU155138">
    <property type="protein sequence ID" value="KAF9485035.1"/>
    <property type="molecule type" value="Genomic_DNA"/>
</dbReference>
<gene>
    <name evidence="3" type="ORF">BDN70DRAFT_871724</name>
</gene>
<dbReference type="Pfam" id="PF00867">
    <property type="entry name" value="XPG_I"/>
    <property type="match status" value="1"/>
</dbReference>
<reference evidence="3" key="1">
    <citation type="submission" date="2020-11" db="EMBL/GenBank/DDBJ databases">
        <authorList>
            <consortium name="DOE Joint Genome Institute"/>
            <person name="Ahrendt S."/>
            <person name="Riley R."/>
            <person name="Andreopoulos W."/>
            <person name="Labutti K."/>
            <person name="Pangilinan J."/>
            <person name="Ruiz-Duenas F.J."/>
            <person name="Barrasa J.M."/>
            <person name="Sanchez-Garcia M."/>
            <person name="Camarero S."/>
            <person name="Miyauchi S."/>
            <person name="Serrano A."/>
            <person name="Linde D."/>
            <person name="Babiker R."/>
            <person name="Drula E."/>
            <person name="Ayuso-Fernandez I."/>
            <person name="Pacheco R."/>
            <person name="Padilla G."/>
            <person name="Ferreira P."/>
            <person name="Barriuso J."/>
            <person name="Kellner H."/>
            <person name="Castanera R."/>
            <person name="Alfaro M."/>
            <person name="Ramirez L."/>
            <person name="Pisabarro A.G."/>
            <person name="Kuo A."/>
            <person name="Tritt A."/>
            <person name="Lipzen A."/>
            <person name="He G."/>
            <person name="Yan M."/>
            <person name="Ng V."/>
            <person name="Cullen D."/>
            <person name="Martin F."/>
            <person name="Rosso M.-N."/>
            <person name="Henrissat B."/>
            <person name="Hibbett D."/>
            <person name="Martinez A.T."/>
            <person name="Grigoriev I.V."/>
        </authorList>
    </citation>
    <scope>NUCLEOTIDE SEQUENCE</scope>
    <source>
        <strain evidence="3">CIRM-BRFM 674</strain>
    </source>
</reference>
<dbReference type="PRINTS" id="PR00853">
    <property type="entry name" value="XPGRADSUPER"/>
</dbReference>
<keyword evidence="1" id="KW-0378">Hydrolase</keyword>
<keyword evidence="1" id="KW-0228">DNA excision</keyword>
<dbReference type="InterPro" id="IPR006084">
    <property type="entry name" value="XPG/Rad2"/>
</dbReference>
<dbReference type="GO" id="GO:0005634">
    <property type="term" value="C:nucleus"/>
    <property type="evidence" value="ECO:0007669"/>
    <property type="project" value="UniProtKB-SubCell"/>
</dbReference>
<dbReference type="AlphaFoldDB" id="A0A9P6D6L7"/>
<accession>A0A9P6D6L7</accession>
<keyword evidence="1" id="KW-0238">DNA-binding</keyword>
<dbReference type="GO" id="GO:0003677">
    <property type="term" value="F:DNA binding"/>
    <property type="evidence" value="ECO:0007669"/>
    <property type="project" value="UniProtKB-UniRule"/>
</dbReference>
<protein>
    <recommendedName>
        <fullName evidence="1">Exonuclease 1</fullName>
        <ecNumber evidence="1">3.1.-.-</ecNumber>
    </recommendedName>
</protein>
<comment type="similarity">
    <text evidence="1">Belongs to the XPG/RAD2 endonuclease family. EXO1 subfamily.</text>
</comment>
<dbReference type="EC" id="3.1.-.-" evidence="1"/>
<keyword evidence="1" id="KW-0539">Nucleus</keyword>